<name>A0ABU6IFW4_9ACTN</name>
<dbReference type="Gene3D" id="2.160.20.120">
    <property type="match status" value="1"/>
</dbReference>
<dbReference type="InterPro" id="IPR025164">
    <property type="entry name" value="Toastrack_DUF4097"/>
</dbReference>
<dbReference type="Pfam" id="PF13349">
    <property type="entry name" value="DUF4097"/>
    <property type="match status" value="1"/>
</dbReference>
<organism evidence="3 4">
    <name type="scientific">Adlercreutzia wanghongyangiae</name>
    <dbReference type="NCBI Taxonomy" id="3111451"/>
    <lineage>
        <taxon>Bacteria</taxon>
        <taxon>Bacillati</taxon>
        <taxon>Actinomycetota</taxon>
        <taxon>Coriobacteriia</taxon>
        <taxon>Eggerthellales</taxon>
        <taxon>Eggerthellaceae</taxon>
        <taxon>Adlercreutzia</taxon>
    </lineage>
</organism>
<comment type="caution">
    <text evidence="3">The sequence shown here is derived from an EMBL/GenBank/DDBJ whole genome shotgun (WGS) entry which is preliminary data.</text>
</comment>
<dbReference type="EMBL" id="JAYMFF010000002">
    <property type="protein sequence ID" value="MEC4175314.1"/>
    <property type="molecule type" value="Genomic_DNA"/>
</dbReference>
<feature type="domain" description="DUF4097" evidence="2">
    <location>
        <begin position="126"/>
        <end position="263"/>
    </location>
</feature>
<sequence length="317" mass="31746">MKLATSTYIKVALIVVLCLAVCSWLGGCGRSIWPSSLFVPGGVIGCMGTDVVDDVAAEVRQGMVERGAVATTDKGSHFEIAASEVNALELNWLAGRGTVQVVPDAETGGKVLVDEVVNGGRAPAMVCETGGGVLSISYMEGGGGLSGCSSLSMASKDVTVKVPASLAEHLALFELEAASGHYEVVGLTCDDLELGVASGKVNATAMAAQRASLNVASGSVSVQGSVAEHLEVEIASGTTALSLGEGAPAEASGSLASGKLVLEVPANTRLATNIDKTSGSFNNELANGGAGSAEDGAPVCSLDFDILSGNFTVKPVA</sequence>
<keyword evidence="4" id="KW-1185">Reference proteome</keyword>
<keyword evidence="1" id="KW-0472">Membrane</keyword>
<feature type="transmembrane region" description="Helical" evidence="1">
    <location>
        <begin position="7"/>
        <end position="26"/>
    </location>
</feature>
<proteinExistence type="predicted"/>
<protein>
    <submittedName>
        <fullName evidence="3">DUF4097 family beta strand repeat-containing protein</fullName>
    </submittedName>
</protein>
<keyword evidence="1" id="KW-0812">Transmembrane</keyword>
<reference evidence="3 4" key="1">
    <citation type="submission" date="2024-01" db="EMBL/GenBank/DDBJ databases">
        <title>novel species in genus Adlercreutzia.</title>
        <authorList>
            <person name="Liu X."/>
        </authorList>
    </citation>
    <scope>NUCLEOTIDE SEQUENCE [LARGE SCALE GENOMIC DNA]</scope>
    <source>
        <strain evidence="3 4">R7</strain>
    </source>
</reference>
<dbReference type="PROSITE" id="PS51257">
    <property type="entry name" value="PROKAR_LIPOPROTEIN"/>
    <property type="match status" value="1"/>
</dbReference>
<evidence type="ECO:0000259" key="2">
    <source>
        <dbReference type="Pfam" id="PF13349"/>
    </source>
</evidence>
<gene>
    <name evidence="3" type="ORF">VIN30_02485</name>
</gene>
<evidence type="ECO:0000313" key="4">
    <source>
        <dbReference type="Proteomes" id="UP001349994"/>
    </source>
</evidence>
<keyword evidence="1" id="KW-1133">Transmembrane helix</keyword>
<dbReference type="Proteomes" id="UP001349994">
    <property type="component" value="Unassembled WGS sequence"/>
</dbReference>
<evidence type="ECO:0000256" key="1">
    <source>
        <dbReference type="SAM" id="Phobius"/>
    </source>
</evidence>
<dbReference type="RefSeq" id="WP_338209013.1">
    <property type="nucleotide sequence ID" value="NZ_JAYMFF010000002.1"/>
</dbReference>
<evidence type="ECO:0000313" key="3">
    <source>
        <dbReference type="EMBL" id="MEC4175314.1"/>
    </source>
</evidence>
<accession>A0ABU6IFW4</accession>